<dbReference type="InterPro" id="IPR038550">
    <property type="entry name" value="GPCR_3_9-Cys_sf"/>
</dbReference>
<keyword evidence="4 12" id="KW-0812">Transmembrane</keyword>
<dbReference type="KEGG" id="emc:129339445"/>
<evidence type="ECO:0000256" key="10">
    <source>
        <dbReference type="ARBA" id="ARBA00023180"/>
    </source>
</evidence>
<evidence type="ECO:0000256" key="2">
    <source>
        <dbReference type="ARBA" id="ARBA00007242"/>
    </source>
</evidence>
<feature type="transmembrane region" description="Helical" evidence="12">
    <location>
        <begin position="675"/>
        <end position="693"/>
    </location>
</feature>
<keyword evidence="6 12" id="KW-1133">Transmembrane helix</keyword>
<dbReference type="GO" id="GO:0005886">
    <property type="term" value="C:plasma membrane"/>
    <property type="evidence" value="ECO:0007669"/>
    <property type="project" value="UniProtKB-SubCell"/>
</dbReference>
<reference evidence="15" key="1">
    <citation type="submission" date="2025-08" db="UniProtKB">
        <authorList>
            <consortium name="RefSeq"/>
        </authorList>
    </citation>
    <scope>IDENTIFICATION</scope>
    <source>
        <tissue evidence="15">Blood</tissue>
    </source>
</reference>
<comment type="subcellular location">
    <subcellularLocation>
        <location evidence="1">Cell membrane</location>
        <topology evidence="1">Multi-pass membrane protein</topology>
    </subcellularLocation>
</comment>
<evidence type="ECO:0000256" key="1">
    <source>
        <dbReference type="ARBA" id="ARBA00004651"/>
    </source>
</evidence>
<dbReference type="InterPro" id="IPR004073">
    <property type="entry name" value="GPCR_3_vmron_rcpt_2"/>
</dbReference>
<feature type="domain" description="G-protein coupled receptors family 3 profile" evidence="13">
    <location>
        <begin position="635"/>
        <end position="899"/>
    </location>
</feature>
<dbReference type="Gene3D" id="2.10.50.30">
    <property type="entry name" value="GPCR, family 3, nine cysteines domain"/>
    <property type="match status" value="1"/>
</dbReference>
<dbReference type="Pfam" id="PF00003">
    <property type="entry name" value="7tm_3"/>
    <property type="match status" value="1"/>
</dbReference>
<dbReference type="InterPro" id="IPR028082">
    <property type="entry name" value="Peripla_BP_I"/>
</dbReference>
<dbReference type="PRINTS" id="PR00248">
    <property type="entry name" value="GPCRMGR"/>
</dbReference>
<feature type="transmembrane region" description="Helical" evidence="12">
    <location>
        <begin position="861"/>
        <end position="884"/>
    </location>
</feature>
<dbReference type="GeneID" id="129339445"/>
<dbReference type="Pfam" id="PF07562">
    <property type="entry name" value="NCD3G"/>
    <property type="match status" value="1"/>
</dbReference>
<evidence type="ECO:0000256" key="5">
    <source>
        <dbReference type="ARBA" id="ARBA00022729"/>
    </source>
</evidence>
<dbReference type="GO" id="GO:0004930">
    <property type="term" value="F:G protein-coupled receptor activity"/>
    <property type="evidence" value="ECO:0007669"/>
    <property type="project" value="UniProtKB-KW"/>
</dbReference>
<dbReference type="Proteomes" id="UP001190640">
    <property type="component" value="Chromosome 12"/>
</dbReference>
<feature type="transmembrane region" description="Helical" evidence="12">
    <location>
        <begin position="794"/>
        <end position="817"/>
    </location>
</feature>
<sequence>MPLLMCHPMSQWASDMDHRHKGTVCGFLVSLALPYQCYTACSHSVMPQTEDDPLPIPHKFYQPGNFIIGGIASQVFIFHNALSFKVPPAQMLIDEPMSMPKNYQHNLALAFAVKEINENPNILPNFTLGLHVLNSYYTVRMTYKATLSLLSAEQKFKPNFKCDTENKLITIIGGLDTDISANMATILAIYKMSQLTYGSLSAVQGDKMLFPYLYQMSPNEAFQYMGLIRLLHHFRWTWIGLVAMSDDDGDRFLQTMTPMLSENGICFDFTIRIPKLTYLEEEADLLLKQQEIYDIHTKSKANVYVVYARPTSMFVLRMLLFAAPFISLPPLHKVWISTSHWAFESFSFQRTWDIEVFHGAISFTVHANQPPGFQNFLQDINPTWANKDGFIHNFWEQVFACSLTNPAVHGDSNKPCSGNEKLDSIPVTLFEMSMTGHSYSIYNAVHAVAHALHTIYIFRSNHRSKEVPNTRLVKEKQVQPWQLHYFLRTTIFNNSAGDTVCFDGNGELKTGFDVTNWVTFPNGSFVRVKVGRLDPWAPAGKELTLYDDQIVWHRTFKQLQPRSMCNDHCRPGYSRKWKEGEKFCCYDCDPCPEGMISEQKDMDACVECPRDQYADNQQKQCIPKDICFLSYQELLGIILAKLVISFTLVTAWVLGVFIKHQDTPIVKANNRTLSYILLISLLLCFLCSFLYLGQPVKMTCLLRQVTFGTVFSVALSSVLAKTITVVLAFMATKPGSVIRKWVGKRMANWIVLSCSLIQASICTLWLSTSPPFPDRDMHSVKGKIVLECNEGSAIMFYSLLGYMGCLATVSLAVAFFARKLPDTFNEARFITFSMLIFCSVWLSFVPTYLSAKGKYMVAVEIFSILASTAGLLGCIFFPKCYIIILRPEMNNREQLRRKQN</sequence>
<feature type="transmembrane region" description="Helical" evidence="12">
    <location>
        <begin position="749"/>
        <end position="767"/>
    </location>
</feature>
<feature type="transmembrane region" description="Helical" evidence="12">
    <location>
        <begin position="829"/>
        <end position="849"/>
    </location>
</feature>
<evidence type="ECO:0000259" key="13">
    <source>
        <dbReference type="PROSITE" id="PS50259"/>
    </source>
</evidence>
<dbReference type="FunFam" id="2.10.50.30:FF:000002">
    <property type="entry name" value="Vomeronasal 2 receptor, h1"/>
    <property type="match status" value="1"/>
</dbReference>
<keyword evidence="10" id="KW-0325">Glycoprotein</keyword>
<comment type="similarity">
    <text evidence="2">Belongs to the G-protein coupled receptor 3 family.</text>
</comment>
<dbReference type="PANTHER" id="PTHR24061:SF599">
    <property type="entry name" value="G-PROTEIN COUPLED RECEPTORS FAMILY 3 PROFILE DOMAIN-CONTAINING PROTEIN"/>
    <property type="match status" value="1"/>
</dbReference>
<keyword evidence="11" id="KW-0807">Transducer</keyword>
<proteinExistence type="inferred from homology"/>
<dbReference type="SUPFAM" id="SSF53822">
    <property type="entry name" value="Periplasmic binding protein-like I"/>
    <property type="match status" value="1"/>
</dbReference>
<evidence type="ECO:0000256" key="8">
    <source>
        <dbReference type="ARBA" id="ARBA00023136"/>
    </source>
</evidence>
<dbReference type="InterPro" id="IPR011500">
    <property type="entry name" value="GPCR_3_9-Cys_dom"/>
</dbReference>
<dbReference type="InterPro" id="IPR000068">
    <property type="entry name" value="GPCR_3_Ca_sens_rcpt-rel"/>
</dbReference>
<evidence type="ECO:0000256" key="4">
    <source>
        <dbReference type="ARBA" id="ARBA00022692"/>
    </source>
</evidence>
<dbReference type="InterPro" id="IPR017978">
    <property type="entry name" value="GPCR_3_C"/>
</dbReference>
<dbReference type="PROSITE" id="PS50259">
    <property type="entry name" value="G_PROTEIN_RECEP_F3_4"/>
    <property type="match status" value="1"/>
</dbReference>
<name>A0AA97K7I6_EUBMA</name>
<gene>
    <name evidence="15" type="primary">LOC129339445</name>
</gene>
<dbReference type="FunFam" id="3.40.50.2300:FF:000024">
    <property type="entry name" value="Vomeronasal 2, receptor 73"/>
    <property type="match status" value="1"/>
</dbReference>
<keyword evidence="14" id="KW-1185">Reference proteome</keyword>
<protein>
    <submittedName>
        <fullName evidence="15">Vomeronasal type-2 receptor 26-like</fullName>
    </submittedName>
</protein>
<evidence type="ECO:0000256" key="11">
    <source>
        <dbReference type="ARBA" id="ARBA00023224"/>
    </source>
</evidence>
<dbReference type="InterPro" id="IPR001828">
    <property type="entry name" value="ANF_lig-bd_rcpt"/>
</dbReference>
<feature type="transmembrane region" description="Helical" evidence="12">
    <location>
        <begin position="705"/>
        <end position="729"/>
    </location>
</feature>
<feature type="transmembrane region" description="Helical" evidence="12">
    <location>
        <begin position="634"/>
        <end position="654"/>
    </location>
</feature>
<keyword evidence="5" id="KW-0732">Signal</keyword>
<organism evidence="14 15">
    <name type="scientific">Eublepharis macularius</name>
    <name type="common">Leopard gecko</name>
    <name type="synonym">Cyrtodactylus macularius</name>
    <dbReference type="NCBI Taxonomy" id="481883"/>
    <lineage>
        <taxon>Eukaryota</taxon>
        <taxon>Metazoa</taxon>
        <taxon>Chordata</taxon>
        <taxon>Craniata</taxon>
        <taxon>Vertebrata</taxon>
        <taxon>Euteleostomi</taxon>
        <taxon>Lepidosauria</taxon>
        <taxon>Squamata</taxon>
        <taxon>Bifurcata</taxon>
        <taxon>Gekkota</taxon>
        <taxon>Eublepharidae</taxon>
        <taxon>Eublepharinae</taxon>
        <taxon>Eublepharis</taxon>
    </lineage>
</organism>
<evidence type="ECO:0000256" key="6">
    <source>
        <dbReference type="ARBA" id="ARBA00022989"/>
    </source>
</evidence>
<dbReference type="PRINTS" id="PR01535">
    <property type="entry name" value="VOMERONASL2R"/>
</dbReference>
<dbReference type="RefSeq" id="XP_054850001.1">
    <property type="nucleotide sequence ID" value="XM_054994026.1"/>
</dbReference>
<evidence type="ECO:0000256" key="9">
    <source>
        <dbReference type="ARBA" id="ARBA00023170"/>
    </source>
</evidence>
<dbReference type="InterPro" id="IPR000337">
    <property type="entry name" value="GPCR_3"/>
</dbReference>
<dbReference type="PANTHER" id="PTHR24061">
    <property type="entry name" value="CALCIUM-SENSING RECEPTOR-RELATED"/>
    <property type="match status" value="1"/>
</dbReference>
<keyword evidence="7" id="KW-0297">G-protein coupled receptor</keyword>
<evidence type="ECO:0000256" key="3">
    <source>
        <dbReference type="ARBA" id="ARBA00022475"/>
    </source>
</evidence>
<keyword evidence="9" id="KW-0675">Receptor</keyword>
<dbReference type="Gene3D" id="3.40.50.2300">
    <property type="match status" value="2"/>
</dbReference>
<dbReference type="Pfam" id="PF01094">
    <property type="entry name" value="ANF_receptor"/>
    <property type="match status" value="1"/>
</dbReference>
<accession>A0AA97K7I6</accession>
<evidence type="ECO:0000313" key="14">
    <source>
        <dbReference type="Proteomes" id="UP001190640"/>
    </source>
</evidence>
<evidence type="ECO:0000313" key="15">
    <source>
        <dbReference type="RefSeq" id="XP_054850001.1"/>
    </source>
</evidence>
<dbReference type="CDD" id="cd15283">
    <property type="entry name" value="7tmC_V2R_pheromone"/>
    <property type="match status" value="1"/>
</dbReference>
<keyword evidence="8 12" id="KW-0472">Membrane</keyword>
<keyword evidence="3" id="KW-1003">Cell membrane</keyword>
<evidence type="ECO:0000256" key="12">
    <source>
        <dbReference type="SAM" id="Phobius"/>
    </source>
</evidence>
<dbReference type="AlphaFoldDB" id="A0AA97K7I6"/>
<evidence type="ECO:0000256" key="7">
    <source>
        <dbReference type="ARBA" id="ARBA00023040"/>
    </source>
</evidence>